<keyword evidence="1" id="KW-0479">Metal-binding</keyword>
<evidence type="ECO:0000256" key="3">
    <source>
        <dbReference type="ARBA" id="ARBA00023015"/>
    </source>
</evidence>
<dbReference type="PANTHER" id="PTHR47663:SF1">
    <property type="entry name" value="XYLANOLYTIC TRANSCRIPTIONAL ACTIVATOR XLNR-RELATED"/>
    <property type="match status" value="1"/>
</dbReference>
<keyword evidence="4" id="KW-0238">DNA-binding</keyword>
<feature type="region of interest" description="Disordered" evidence="9">
    <location>
        <begin position="251"/>
        <end position="297"/>
    </location>
</feature>
<dbReference type="GO" id="GO:0006351">
    <property type="term" value="P:DNA-templated transcription"/>
    <property type="evidence" value="ECO:0007669"/>
    <property type="project" value="InterPro"/>
</dbReference>
<evidence type="ECO:0000256" key="4">
    <source>
        <dbReference type="ARBA" id="ARBA00023125"/>
    </source>
</evidence>
<dbReference type="Proteomes" id="UP000294847">
    <property type="component" value="Chromosome 4"/>
</dbReference>
<keyword evidence="5" id="KW-0010">Activator</keyword>
<organism evidence="11 12">
    <name type="scientific">Pyricularia oryzae</name>
    <name type="common">Rice blast fungus</name>
    <name type="synonym">Magnaporthe oryzae</name>
    <dbReference type="NCBI Taxonomy" id="318829"/>
    <lineage>
        <taxon>Eukaryota</taxon>
        <taxon>Fungi</taxon>
        <taxon>Dikarya</taxon>
        <taxon>Ascomycota</taxon>
        <taxon>Pezizomycotina</taxon>
        <taxon>Sordariomycetes</taxon>
        <taxon>Sordariomycetidae</taxon>
        <taxon>Magnaporthales</taxon>
        <taxon>Pyriculariaceae</taxon>
        <taxon>Pyricularia</taxon>
    </lineage>
</organism>
<dbReference type="CDD" id="cd00067">
    <property type="entry name" value="GAL4"/>
    <property type="match status" value="1"/>
</dbReference>
<evidence type="ECO:0000256" key="6">
    <source>
        <dbReference type="ARBA" id="ARBA00023163"/>
    </source>
</evidence>
<feature type="region of interest" description="Disordered" evidence="9">
    <location>
        <begin position="1"/>
        <end position="110"/>
    </location>
</feature>
<dbReference type="Gene3D" id="4.10.240.10">
    <property type="entry name" value="Zn(2)-C6 fungal-type DNA-binding domain"/>
    <property type="match status" value="1"/>
</dbReference>
<dbReference type="Pfam" id="PF00172">
    <property type="entry name" value="Zn_clus"/>
    <property type="match status" value="1"/>
</dbReference>
<dbReference type="InterPro" id="IPR007219">
    <property type="entry name" value="XnlR_reg_dom"/>
</dbReference>
<feature type="compositionally biased region" description="Low complexity" evidence="9">
    <location>
        <begin position="833"/>
        <end position="842"/>
    </location>
</feature>
<dbReference type="PANTHER" id="PTHR47663">
    <property type="entry name" value="XYLANOLYTIC TRANSCRIPTIONAL ACTIVATOR XLNR-RELATED"/>
    <property type="match status" value="1"/>
</dbReference>
<dbReference type="AlphaFoldDB" id="A0A4P7NFT4"/>
<dbReference type="GO" id="GO:0008270">
    <property type="term" value="F:zinc ion binding"/>
    <property type="evidence" value="ECO:0007669"/>
    <property type="project" value="InterPro"/>
</dbReference>
<evidence type="ECO:0000256" key="7">
    <source>
        <dbReference type="ARBA" id="ARBA00023242"/>
    </source>
</evidence>
<dbReference type="Pfam" id="PF04082">
    <property type="entry name" value="Fungal_trans"/>
    <property type="match status" value="1"/>
</dbReference>
<dbReference type="CDD" id="cd12148">
    <property type="entry name" value="fungal_TF_MHR"/>
    <property type="match status" value="1"/>
</dbReference>
<dbReference type="PROSITE" id="PS50048">
    <property type="entry name" value="ZN2_CY6_FUNGAL_2"/>
    <property type="match status" value="1"/>
</dbReference>
<dbReference type="SMART" id="SM00066">
    <property type="entry name" value="GAL4"/>
    <property type="match status" value="1"/>
</dbReference>
<evidence type="ECO:0000259" key="10">
    <source>
        <dbReference type="PROSITE" id="PS50048"/>
    </source>
</evidence>
<feature type="compositionally biased region" description="Polar residues" evidence="9">
    <location>
        <begin position="97"/>
        <end position="110"/>
    </location>
</feature>
<gene>
    <name evidence="11" type="ORF">PoMZ_07682</name>
</gene>
<protein>
    <recommendedName>
        <fullName evidence="10">Zn(2)-C6 fungal-type domain-containing protein</fullName>
    </recommendedName>
</protein>
<dbReference type="SUPFAM" id="SSF57701">
    <property type="entry name" value="Zn2/Cys6 DNA-binding domain"/>
    <property type="match status" value="1"/>
</dbReference>
<name>A0A4P7NFT4_PYROR</name>
<feature type="region of interest" description="Disordered" evidence="9">
    <location>
        <begin position="726"/>
        <end position="749"/>
    </location>
</feature>
<keyword evidence="3" id="KW-0805">Transcription regulation</keyword>
<feature type="compositionally biased region" description="Polar residues" evidence="9">
    <location>
        <begin position="74"/>
        <end position="89"/>
    </location>
</feature>
<feature type="region of interest" description="Disordered" evidence="9">
    <location>
        <begin position="828"/>
        <end position="851"/>
    </location>
</feature>
<keyword evidence="2" id="KW-0862">Zinc</keyword>
<feature type="compositionally biased region" description="Basic and acidic residues" evidence="9">
    <location>
        <begin position="258"/>
        <end position="270"/>
    </location>
</feature>
<feature type="compositionally biased region" description="Low complexity" evidence="9">
    <location>
        <begin position="29"/>
        <end position="66"/>
    </location>
</feature>
<evidence type="ECO:0000313" key="11">
    <source>
        <dbReference type="EMBL" id="QBZ60740.1"/>
    </source>
</evidence>
<feature type="domain" description="Zn(2)-C6 fungal-type" evidence="10">
    <location>
        <begin position="216"/>
        <end position="246"/>
    </location>
</feature>
<dbReference type="InterPro" id="IPR001138">
    <property type="entry name" value="Zn2Cys6_DnaBD"/>
</dbReference>
<evidence type="ECO:0000256" key="1">
    <source>
        <dbReference type="ARBA" id="ARBA00022723"/>
    </source>
</evidence>
<evidence type="ECO:0000256" key="2">
    <source>
        <dbReference type="ARBA" id="ARBA00022833"/>
    </source>
</evidence>
<evidence type="ECO:0000313" key="12">
    <source>
        <dbReference type="Proteomes" id="UP000294847"/>
    </source>
</evidence>
<feature type="compositionally biased region" description="Low complexity" evidence="9">
    <location>
        <begin position="186"/>
        <end position="208"/>
    </location>
</feature>
<evidence type="ECO:0000256" key="9">
    <source>
        <dbReference type="SAM" id="MobiDB-lite"/>
    </source>
</evidence>
<feature type="compositionally biased region" description="Low complexity" evidence="9">
    <location>
        <begin position="279"/>
        <end position="296"/>
    </location>
</feature>
<dbReference type="PROSITE" id="PS00463">
    <property type="entry name" value="ZN2_CY6_FUNGAL_1"/>
    <property type="match status" value="1"/>
</dbReference>
<feature type="region of interest" description="Disordered" evidence="9">
    <location>
        <begin position="140"/>
        <end position="210"/>
    </location>
</feature>
<keyword evidence="6" id="KW-0804">Transcription</keyword>
<evidence type="ECO:0000256" key="5">
    <source>
        <dbReference type="ARBA" id="ARBA00023159"/>
    </source>
</evidence>
<dbReference type="GO" id="GO:0003677">
    <property type="term" value="F:DNA binding"/>
    <property type="evidence" value="ECO:0007669"/>
    <property type="project" value="UniProtKB-KW"/>
</dbReference>
<dbReference type="GO" id="GO:0000981">
    <property type="term" value="F:DNA-binding transcription factor activity, RNA polymerase II-specific"/>
    <property type="evidence" value="ECO:0007669"/>
    <property type="project" value="InterPro"/>
</dbReference>
<proteinExistence type="inferred from homology"/>
<dbReference type="EMBL" id="CP034207">
    <property type="protein sequence ID" value="QBZ60740.1"/>
    <property type="molecule type" value="Genomic_DNA"/>
</dbReference>
<reference evidence="11 12" key="1">
    <citation type="journal article" date="2019" name="Mol. Biol. Evol.">
        <title>Blast fungal genomes show frequent chromosomal changes, gene gains and losses, and effector gene turnover.</title>
        <authorList>
            <person name="Gomez Luciano L.B."/>
            <person name="Jason Tsai I."/>
            <person name="Chuma I."/>
            <person name="Tosa Y."/>
            <person name="Chen Y.H."/>
            <person name="Li J.Y."/>
            <person name="Li M.Y."/>
            <person name="Jade Lu M.Y."/>
            <person name="Nakayashiki H."/>
            <person name="Li W.H."/>
        </authorList>
    </citation>
    <scope>NUCLEOTIDE SEQUENCE [LARGE SCALE GENOMIC DNA]</scope>
    <source>
        <strain evidence="11">MZ5-1-6</strain>
    </source>
</reference>
<accession>A0A4P7NFT4</accession>
<dbReference type="InterPro" id="IPR036864">
    <property type="entry name" value="Zn2-C6_fun-type_DNA-bd_sf"/>
</dbReference>
<keyword evidence="7" id="KW-0539">Nucleus</keyword>
<dbReference type="InterPro" id="IPR051439">
    <property type="entry name" value="XlnR/Xlr1"/>
</dbReference>
<comment type="similarity">
    <text evidence="8">Belongs to the xlnR/xlr1 family.</text>
</comment>
<sequence length="886" mass="96751">MSSSYAPPSNDGGVVNLVGGGRSSAEADSSTSQPQQQQRPQQQLPGLSPLHAIATSATQHQQQYQNHQRRASQSDVHPNSRQTAQSQGLPSPVTPRYESSAQSTVASAQHSLQILQAATATSTTAAGPTPLPAIQDAGISQQPREQHHYPPLAPIPHGFEQQQHPPYPATSPDSQAASGYDGLPYSPTAPSPGSAAGPSPPAGATMPTKQTRLRRACDMCSARKVKCDEAGPPCKPCSSLNVECTYRREMKRRGPPNKHAEAARAKRVRLEPNPGWNNSPETPAVAAPASASPEVSQSTAPVTGAQQANQGQMLGAESIAPWPMLELLIDDYYTYIHPLIPFPHEPSFRRAFENREDKTNPVFLGLLASMIGCLVASFPRAARLHLKSQRGADLFPRAIVMIDHCRDVALRARGHTFAVKESYTIEDASTSYLLAIASGYTMQWKACRRFMSETLTIVRELGFHLARRNPQILGAAGDNYEMGQTSPRNHIHDQMGKRIFWVVMVGVRSMVQLGASTREIPFPPPTTGESFPGFPAEVDDEYITETEIRPQPPGTVSQIAGFNAGIRIYSTMNPLVAVELSYGIGSISLREQEDLLAGCIQAVKHAIDNLPPELRLNIDLSPVNDKPTGSDNNASALNFDFSKIQGTHRDLFEDAPGYQYFPPAYPNQQPANDVRHVIVNQPERRRLLQWEIQKSNIYVSLLSTLSYYVERCFTLRDAHHSRGMYANGGSDNTTDQHAANRPSTTVDGVDKPDEFAIERERIVQNLLVVLASITQRNMEPNGPSIINKIRQVASTLLADAPERKGPVAVKSEETLKHFVDILIRLEKTGGPGASSRRPPASAESLDPQIGAGVMTPMDEEEELRTWADLREFQLRFAQNGGFTGGM</sequence>
<evidence type="ECO:0000256" key="8">
    <source>
        <dbReference type="ARBA" id="ARBA00037990"/>
    </source>
</evidence>
<feature type="compositionally biased region" description="Polar residues" evidence="9">
    <location>
        <begin position="729"/>
        <end position="746"/>
    </location>
</feature>